<evidence type="ECO:0000313" key="11">
    <source>
        <dbReference type="EMBL" id="SFD37381.1"/>
    </source>
</evidence>
<dbReference type="GO" id="GO:0000162">
    <property type="term" value="P:L-tryptophan biosynthetic process"/>
    <property type="evidence" value="ECO:0007669"/>
    <property type="project" value="UniProtKB-UniRule"/>
</dbReference>
<name>A0A1I1RSZ5_9GAMM</name>
<dbReference type="Proteomes" id="UP000198611">
    <property type="component" value="Unassembled WGS sequence"/>
</dbReference>
<dbReference type="GO" id="GO:0004425">
    <property type="term" value="F:indole-3-glycerol-phosphate synthase activity"/>
    <property type="evidence" value="ECO:0007669"/>
    <property type="project" value="UniProtKB-UniRule"/>
</dbReference>
<evidence type="ECO:0000256" key="5">
    <source>
        <dbReference type="ARBA" id="ARBA00022822"/>
    </source>
</evidence>
<dbReference type="PANTHER" id="PTHR22854">
    <property type="entry name" value="TRYPTOPHAN BIOSYNTHESIS PROTEIN"/>
    <property type="match status" value="1"/>
</dbReference>
<dbReference type="InterPro" id="IPR045186">
    <property type="entry name" value="Indole-3-glycerol_P_synth"/>
</dbReference>
<dbReference type="PROSITE" id="PS00614">
    <property type="entry name" value="IGPS"/>
    <property type="match status" value="1"/>
</dbReference>
<dbReference type="Pfam" id="PF00218">
    <property type="entry name" value="IGPS"/>
    <property type="match status" value="1"/>
</dbReference>
<keyword evidence="12" id="KW-1185">Reference proteome</keyword>
<dbReference type="EMBL" id="FOMJ01000004">
    <property type="protein sequence ID" value="SFD37381.1"/>
    <property type="molecule type" value="Genomic_DNA"/>
</dbReference>
<dbReference type="GO" id="GO:0004640">
    <property type="term" value="F:phosphoribosylanthranilate isomerase activity"/>
    <property type="evidence" value="ECO:0007669"/>
    <property type="project" value="TreeGrafter"/>
</dbReference>
<sequence>MSDQTPDILRRIVARKEEEVAAGRAQRPQAELQAAAADAPEPRGFETELAEAEATDGPGIIAEIKRASPSRGVIREDFDPAAIAASYAAAGATCLSVLTDRDFFQGTPDYLQQAREACDRPVLRKDFIIDPWQVVESRAMGADCILLIAAILSDARMDELAAKAEELGLDVLVEVHDEAELRRVLDRPLPLVGINNRDLRTFETRLETSLELAPLIPGDRLVVSESAIHAPADIERLRAGGIGAYLVGEAFMRAPDPGEALRTLFAEW</sequence>
<evidence type="ECO:0000259" key="10">
    <source>
        <dbReference type="Pfam" id="PF00218"/>
    </source>
</evidence>
<keyword evidence="3 8" id="KW-0028">Amino-acid biosynthesis</keyword>
<dbReference type="STRING" id="1123397.SAMN05660831_01556"/>
<evidence type="ECO:0000256" key="7">
    <source>
        <dbReference type="ARBA" id="ARBA00023239"/>
    </source>
</evidence>
<comment type="pathway">
    <text evidence="2 8">Amino-acid biosynthesis; L-tryptophan biosynthesis; L-tryptophan from chorismate: step 4/5.</text>
</comment>
<protein>
    <recommendedName>
        <fullName evidence="8">Indole-3-glycerol phosphate synthase</fullName>
        <shortName evidence="8">IGPS</shortName>
        <ecNumber evidence="8">4.1.1.48</ecNumber>
    </recommendedName>
</protein>
<dbReference type="UniPathway" id="UPA00035">
    <property type="reaction ID" value="UER00043"/>
</dbReference>
<dbReference type="InterPro" id="IPR013798">
    <property type="entry name" value="Indole-3-glycerol_P_synth_dom"/>
</dbReference>
<comment type="catalytic activity">
    <reaction evidence="1 8">
        <text>1-(2-carboxyphenylamino)-1-deoxy-D-ribulose 5-phosphate + H(+) = (1S,2R)-1-C-(indol-3-yl)glycerol 3-phosphate + CO2 + H2O</text>
        <dbReference type="Rhea" id="RHEA:23476"/>
        <dbReference type="ChEBI" id="CHEBI:15377"/>
        <dbReference type="ChEBI" id="CHEBI:15378"/>
        <dbReference type="ChEBI" id="CHEBI:16526"/>
        <dbReference type="ChEBI" id="CHEBI:58613"/>
        <dbReference type="ChEBI" id="CHEBI:58866"/>
        <dbReference type="EC" id="4.1.1.48"/>
    </reaction>
</comment>
<gene>
    <name evidence="8" type="primary">trpC</name>
    <name evidence="11" type="ORF">SAMN05660831_01556</name>
</gene>
<accession>A0A1I1RSZ5</accession>
<dbReference type="InterPro" id="IPR013785">
    <property type="entry name" value="Aldolase_TIM"/>
</dbReference>
<evidence type="ECO:0000256" key="2">
    <source>
        <dbReference type="ARBA" id="ARBA00004696"/>
    </source>
</evidence>
<feature type="compositionally biased region" description="Low complexity" evidence="9">
    <location>
        <begin position="24"/>
        <end position="39"/>
    </location>
</feature>
<reference evidence="11 12" key="1">
    <citation type="submission" date="2016-10" db="EMBL/GenBank/DDBJ databases">
        <authorList>
            <person name="de Groot N.N."/>
        </authorList>
    </citation>
    <scope>NUCLEOTIDE SEQUENCE [LARGE SCALE GENOMIC DNA]</scope>
    <source>
        <strain evidence="11 12">HL3</strain>
    </source>
</reference>
<dbReference type="NCBIfam" id="NF001370">
    <property type="entry name" value="PRK00278.1-2"/>
    <property type="match status" value="1"/>
</dbReference>
<evidence type="ECO:0000256" key="1">
    <source>
        <dbReference type="ARBA" id="ARBA00001633"/>
    </source>
</evidence>
<evidence type="ECO:0000313" key="12">
    <source>
        <dbReference type="Proteomes" id="UP000198611"/>
    </source>
</evidence>
<keyword evidence="4 8" id="KW-0210">Decarboxylase</keyword>
<dbReference type="RefSeq" id="WP_093428192.1">
    <property type="nucleotide sequence ID" value="NZ_FOMJ01000004.1"/>
</dbReference>
<dbReference type="OrthoDB" id="9804217at2"/>
<evidence type="ECO:0000256" key="8">
    <source>
        <dbReference type="HAMAP-Rule" id="MF_00134"/>
    </source>
</evidence>
<feature type="domain" description="Indole-3-glycerol phosphate synthase" evidence="10">
    <location>
        <begin position="9"/>
        <end position="264"/>
    </location>
</feature>
<dbReference type="AlphaFoldDB" id="A0A1I1RSZ5"/>
<keyword evidence="7 8" id="KW-0456">Lyase</keyword>
<dbReference type="EC" id="4.1.1.48" evidence="8"/>
<dbReference type="CDD" id="cd00331">
    <property type="entry name" value="IGPS"/>
    <property type="match status" value="1"/>
</dbReference>
<feature type="region of interest" description="Disordered" evidence="9">
    <location>
        <begin position="19"/>
        <end position="44"/>
    </location>
</feature>
<comment type="similarity">
    <text evidence="8">Belongs to the TrpC family.</text>
</comment>
<organism evidence="11 12">
    <name type="scientific">Thiohalospira halophila DSM 15071</name>
    <dbReference type="NCBI Taxonomy" id="1123397"/>
    <lineage>
        <taxon>Bacteria</taxon>
        <taxon>Pseudomonadati</taxon>
        <taxon>Pseudomonadota</taxon>
        <taxon>Gammaproteobacteria</taxon>
        <taxon>Thiohalospirales</taxon>
        <taxon>Thiohalospiraceae</taxon>
        <taxon>Thiohalospira</taxon>
    </lineage>
</organism>
<keyword evidence="6 8" id="KW-0057">Aromatic amino acid biosynthesis</keyword>
<dbReference type="NCBIfam" id="NF001373">
    <property type="entry name" value="PRK00278.1-6"/>
    <property type="match status" value="1"/>
</dbReference>
<dbReference type="Gene3D" id="3.20.20.70">
    <property type="entry name" value="Aldolase class I"/>
    <property type="match status" value="1"/>
</dbReference>
<dbReference type="NCBIfam" id="NF001377">
    <property type="entry name" value="PRK00278.2-4"/>
    <property type="match status" value="1"/>
</dbReference>
<evidence type="ECO:0000256" key="6">
    <source>
        <dbReference type="ARBA" id="ARBA00023141"/>
    </source>
</evidence>
<dbReference type="HAMAP" id="MF_00134_B">
    <property type="entry name" value="IGPS_B"/>
    <property type="match status" value="1"/>
</dbReference>
<evidence type="ECO:0000256" key="9">
    <source>
        <dbReference type="SAM" id="MobiDB-lite"/>
    </source>
</evidence>
<dbReference type="FunFam" id="3.20.20.70:FF:000024">
    <property type="entry name" value="Indole-3-glycerol phosphate synthase"/>
    <property type="match status" value="1"/>
</dbReference>
<dbReference type="SUPFAM" id="SSF51366">
    <property type="entry name" value="Ribulose-phoshate binding barrel"/>
    <property type="match status" value="1"/>
</dbReference>
<proteinExistence type="inferred from homology"/>
<keyword evidence="5 8" id="KW-0822">Tryptophan biosynthesis</keyword>
<evidence type="ECO:0000256" key="3">
    <source>
        <dbReference type="ARBA" id="ARBA00022605"/>
    </source>
</evidence>
<dbReference type="PANTHER" id="PTHR22854:SF2">
    <property type="entry name" value="INDOLE-3-GLYCEROL-PHOSPHATE SYNTHASE"/>
    <property type="match status" value="1"/>
</dbReference>
<dbReference type="InterPro" id="IPR011060">
    <property type="entry name" value="RibuloseP-bd_barrel"/>
</dbReference>
<evidence type="ECO:0000256" key="4">
    <source>
        <dbReference type="ARBA" id="ARBA00022793"/>
    </source>
</evidence>
<dbReference type="InterPro" id="IPR001468">
    <property type="entry name" value="Indole-3-GlycerolPSynthase_CS"/>
</dbReference>